<reference evidence="1 2" key="2">
    <citation type="journal article" date="2019" name="G3 (Bethesda)">
        <title>Hybrid Assembly of the Genome of the Entomopathogenic Nematode Steinernema carpocapsae Identifies the X-Chromosome.</title>
        <authorList>
            <person name="Serra L."/>
            <person name="Macchietto M."/>
            <person name="Macias-Munoz A."/>
            <person name="McGill C.J."/>
            <person name="Rodriguez I.M."/>
            <person name="Rodriguez B."/>
            <person name="Murad R."/>
            <person name="Mortazavi A."/>
        </authorList>
    </citation>
    <scope>NUCLEOTIDE SEQUENCE [LARGE SCALE GENOMIC DNA]</scope>
    <source>
        <strain evidence="1 2">ALL</strain>
    </source>
</reference>
<dbReference type="AlphaFoldDB" id="A0A4U5PFX4"/>
<dbReference type="EMBL" id="AZBU02000002">
    <property type="protein sequence ID" value="TKR95263.1"/>
    <property type="molecule type" value="Genomic_DNA"/>
</dbReference>
<name>A0A4U5PFX4_STECR</name>
<gene>
    <name evidence="1" type="ORF">L596_009454</name>
</gene>
<dbReference type="Proteomes" id="UP000298663">
    <property type="component" value="Unassembled WGS sequence"/>
</dbReference>
<accession>A0A4U5PFX4</accession>
<sequence length="76" mass="8773">MPGRFFMSPGKRLISRPHRLPSELRPAIPQHLFCFPERFPQISCFLCCCCCFCCCRSSRSPLLRPRFGLGKPARAR</sequence>
<evidence type="ECO:0000313" key="1">
    <source>
        <dbReference type="EMBL" id="TKR95263.1"/>
    </source>
</evidence>
<proteinExistence type="predicted"/>
<protein>
    <submittedName>
        <fullName evidence="1">Uncharacterized protein</fullName>
    </submittedName>
</protein>
<organism evidence="1 2">
    <name type="scientific">Steinernema carpocapsae</name>
    <name type="common">Entomopathogenic nematode</name>
    <dbReference type="NCBI Taxonomy" id="34508"/>
    <lineage>
        <taxon>Eukaryota</taxon>
        <taxon>Metazoa</taxon>
        <taxon>Ecdysozoa</taxon>
        <taxon>Nematoda</taxon>
        <taxon>Chromadorea</taxon>
        <taxon>Rhabditida</taxon>
        <taxon>Tylenchina</taxon>
        <taxon>Panagrolaimomorpha</taxon>
        <taxon>Strongyloidoidea</taxon>
        <taxon>Steinernematidae</taxon>
        <taxon>Steinernema</taxon>
    </lineage>
</organism>
<comment type="caution">
    <text evidence="1">The sequence shown here is derived from an EMBL/GenBank/DDBJ whole genome shotgun (WGS) entry which is preliminary data.</text>
</comment>
<evidence type="ECO:0000313" key="2">
    <source>
        <dbReference type="Proteomes" id="UP000298663"/>
    </source>
</evidence>
<reference evidence="1 2" key="1">
    <citation type="journal article" date="2015" name="Genome Biol.">
        <title>Comparative genomics of Steinernema reveals deeply conserved gene regulatory networks.</title>
        <authorList>
            <person name="Dillman A.R."/>
            <person name="Macchietto M."/>
            <person name="Porter C.F."/>
            <person name="Rogers A."/>
            <person name="Williams B."/>
            <person name="Antoshechkin I."/>
            <person name="Lee M.M."/>
            <person name="Goodwin Z."/>
            <person name="Lu X."/>
            <person name="Lewis E.E."/>
            <person name="Goodrich-Blair H."/>
            <person name="Stock S.P."/>
            <person name="Adams B.J."/>
            <person name="Sternberg P.W."/>
            <person name="Mortazavi A."/>
        </authorList>
    </citation>
    <scope>NUCLEOTIDE SEQUENCE [LARGE SCALE GENOMIC DNA]</scope>
    <source>
        <strain evidence="1 2">ALL</strain>
    </source>
</reference>
<keyword evidence="2" id="KW-1185">Reference proteome</keyword>